<dbReference type="Gene3D" id="1.10.530.10">
    <property type="match status" value="1"/>
</dbReference>
<evidence type="ECO:0000259" key="4">
    <source>
        <dbReference type="Pfam" id="PF01464"/>
    </source>
</evidence>
<feature type="signal peptide" evidence="3">
    <location>
        <begin position="1"/>
        <end position="20"/>
    </location>
</feature>
<keyword evidence="6" id="KW-1185">Reference proteome</keyword>
<evidence type="ECO:0000313" key="6">
    <source>
        <dbReference type="Proteomes" id="UP001017257"/>
    </source>
</evidence>
<reference evidence="5" key="1">
    <citation type="submission" date="2022-08" db="EMBL/GenBank/DDBJ databases">
        <title>Microvirga terrae sp. nov., isolated from soil.</title>
        <authorList>
            <person name="Kim K.H."/>
            <person name="Seo Y.L."/>
            <person name="Kim J.M."/>
            <person name="Lee J.K."/>
            <person name="Han D.M."/>
            <person name="Jeon C.O."/>
        </authorList>
    </citation>
    <scope>NUCLEOTIDE SEQUENCE</scope>
    <source>
        <strain evidence="5">R24</strain>
    </source>
</reference>
<feature type="domain" description="Transglycosylase SLT" evidence="4">
    <location>
        <begin position="30"/>
        <end position="122"/>
    </location>
</feature>
<evidence type="ECO:0000256" key="1">
    <source>
        <dbReference type="ARBA" id="ARBA00007734"/>
    </source>
</evidence>
<feature type="chain" id="PRO_5047115535" evidence="3">
    <location>
        <begin position="21"/>
        <end position="160"/>
    </location>
</feature>
<protein>
    <submittedName>
        <fullName evidence="5">Lytic transglycosylase domain-containing protein</fullName>
    </submittedName>
</protein>
<dbReference type="SUPFAM" id="SSF53955">
    <property type="entry name" value="Lysozyme-like"/>
    <property type="match status" value="1"/>
</dbReference>
<dbReference type="EMBL" id="CP102845">
    <property type="protein sequence ID" value="UVF20705.1"/>
    <property type="molecule type" value="Genomic_DNA"/>
</dbReference>
<name>A0ABY5RTX0_9HYPH</name>
<gene>
    <name evidence="5" type="ORF">HPT29_006145</name>
</gene>
<dbReference type="InterPro" id="IPR008258">
    <property type="entry name" value="Transglycosylase_SLT_dom_1"/>
</dbReference>
<keyword evidence="3" id="KW-0732">Signal</keyword>
<evidence type="ECO:0000256" key="3">
    <source>
        <dbReference type="SAM" id="SignalP"/>
    </source>
</evidence>
<evidence type="ECO:0000256" key="2">
    <source>
        <dbReference type="ARBA" id="ARBA00009387"/>
    </source>
</evidence>
<dbReference type="RefSeq" id="WP_173946953.1">
    <property type="nucleotide sequence ID" value="NZ_CP102845.1"/>
</dbReference>
<accession>A0ABY5RTX0</accession>
<dbReference type="CDD" id="cd00254">
    <property type="entry name" value="LT-like"/>
    <property type="match status" value="1"/>
</dbReference>
<comment type="similarity">
    <text evidence="1">Belongs to the transglycosylase Slt family.</text>
</comment>
<dbReference type="InterPro" id="IPR023346">
    <property type="entry name" value="Lysozyme-like_dom_sf"/>
</dbReference>
<dbReference type="Pfam" id="PF01464">
    <property type="entry name" value="SLT"/>
    <property type="match status" value="1"/>
</dbReference>
<sequence>MISRLVLACTALACTLPAAASERDQIDTLVAQHARAHGIPETLVHRIIRRESGYNPRASSAGNLGLMQIRYATARGMGYRGTVSGLLDANTNLTYAVPYLANAYRVAGGNPDRAVALYAGGYYYEAKRKGLLHTLRTGASEPVTTGSITASAGFASSNSR</sequence>
<comment type="similarity">
    <text evidence="2">Belongs to the virb1 family.</text>
</comment>
<dbReference type="PANTHER" id="PTHR37423:SF2">
    <property type="entry name" value="MEMBRANE-BOUND LYTIC MUREIN TRANSGLYCOSYLASE C"/>
    <property type="match status" value="1"/>
</dbReference>
<evidence type="ECO:0000313" key="5">
    <source>
        <dbReference type="EMBL" id="UVF20705.1"/>
    </source>
</evidence>
<organism evidence="5 6">
    <name type="scientific">Microvirga terrae</name>
    <dbReference type="NCBI Taxonomy" id="2740529"/>
    <lineage>
        <taxon>Bacteria</taxon>
        <taxon>Pseudomonadati</taxon>
        <taxon>Pseudomonadota</taxon>
        <taxon>Alphaproteobacteria</taxon>
        <taxon>Hyphomicrobiales</taxon>
        <taxon>Methylobacteriaceae</taxon>
        <taxon>Microvirga</taxon>
    </lineage>
</organism>
<proteinExistence type="inferred from homology"/>
<dbReference type="Proteomes" id="UP001017257">
    <property type="component" value="Chromosome"/>
</dbReference>
<dbReference type="PANTHER" id="PTHR37423">
    <property type="entry name" value="SOLUBLE LYTIC MUREIN TRANSGLYCOSYLASE-RELATED"/>
    <property type="match status" value="1"/>
</dbReference>